<dbReference type="EMBL" id="JAUSVV010000002">
    <property type="protein sequence ID" value="MDQ0441507.1"/>
    <property type="molecule type" value="Genomic_DNA"/>
</dbReference>
<reference evidence="1 2" key="1">
    <citation type="submission" date="2023-07" db="EMBL/GenBank/DDBJ databases">
        <title>Genomic Encyclopedia of Type Strains, Phase IV (KMG-IV): sequencing the most valuable type-strain genomes for metagenomic binning, comparative biology and taxonomic classification.</title>
        <authorList>
            <person name="Goeker M."/>
        </authorList>
    </citation>
    <scope>NUCLEOTIDE SEQUENCE [LARGE SCALE GENOMIC DNA]</scope>
    <source>
        <strain evidence="1 2">DSM 19562</strain>
    </source>
</reference>
<gene>
    <name evidence="1" type="ORF">QO016_000990</name>
</gene>
<evidence type="ECO:0000313" key="2">
    <source>
        <dbReference type="Proteomes" id="UP001236369"/>
    </source>
</evidence>
<name>A0ABU0HHU1_9HYPH</name>
<accession>A0ABU0HHU1</accession>
<comment type="caution">
    <text evidence="1">The sequence shown here is derived from an EMBL/GenBank/DDBJ whole genome shotgun (WGS) entry which is preliminary data.</text>
</comment>
<evidence type="ECO:0008006" key="3">
    <source>
        <dbReference type="Google" id="ProtNLM"/>
    </source>
</evidence>
<dbReference type="InterPro" id="IPR045499">
    <property type="entry name" value="DUF6492"/>
</dbReference>
<sequence>MDSATPPTLITLSFSGDFECCRLLCETADRFAPAGAAHLLAVPAADMALFRPLAGGRRALVPQEELLPGWLRKLPLPGPEWRRRLRLPRRNVYVSFRGRPVRGWIAQQIMKLNAAAGAATDTVLHLDSDTAFVRPLPGTALAPGGLVRLARFPGAADDPMHAPWHRAASTLLGLPPSDYHEADYIDQFVTWRRANVRGLLERIGQTTGRDPIEALAGTRDFSEYILYGIYCDKVLGLAASGHVPSDASLCETVWSETEDGAIPDVGPGRYGLGIQSTIPLSPEARRRIVVQAIERA</sequence>
<dbReference type="Proteomes" id="UP001236369">
    <property type="component" value="Unassembled WGS sequence"/>
</dbReference>
<evidence type="ECO:0000313" key="1">
    <source>
        <dbReference type="EMBL" id="MDQ0441507.1"/>
    </source>
</evidence>
<dbReference type="RefSeq" id="WP_238250099.1">
    <property type="nucleotide sequence ID" value="NZ_BPQX01000037.1"/>
</dbReference>
<organism evidence="1 2">
    <name type="scientific">Methylobacterium persicinum</name>
    <dbReference type="NCBI Taxonomy" id="374426"/>
    <lineage>
        <taxon>Bacteria</taxon>
        <taxon>Pseudomonadati</taxon>
        <taxon>Pseudomonadota</taxon>
        <taxon>Alphaproteobacteria</taxon>
        <taxon>Hyphomicrobiales</taxon>
        <taxon>Methylobacteriaceae</taxon>
        <taxon>Methylobacterium</taxon>
    </lineage>
</organism>
<dbReference type="Pfam" id="PF20102">
    <property type="entry name" value="DUF6492"/>
    <property type="match status" value="1"/>
</dbReference>
<protein>
    <recommendedName>
        <fullName evidence="3">Glycosyl transferase family 8</fullName>
    </recommendedName>
</protein>
<keyword evidence="2" id="KW-1185">Reference proteome</keyword>
<proteinExistence type="predicted"/>